<organism evidence="2 3">
    <name type="scientific">Blastopirellula marina</name>
    <dbReference type="NCBI Taxonomy" id="124"/>
    <lineage>
        <taxon>Bacteria</taxon>
        <taxon>Pseudomonadati</taxon>
        <taxon>Planctomycetota</taxon>
        <taxon>Planctomycetia</taxon>
        <taxon>Pirellulales</taxon>
        <taxon>Pirellulaceae</taxon>
        <taxon>Blastopirellula</taxon>
    </lineage>
</organism>
<gene>
    <name evidence="2" type="ORF">C5Y98_15930</name>
</gene>
<feature type="domain" description="FAD dependent oxidoreductase" evidence="1">
    <location>
        <begin position="8"/>
        <end position="317"/>
    </location>
</feature>
<comment type="caution">
    <text evidence="2">The sequence shown here is derived from an EMBL/GenBank/DDBJ whole genome shotgun (WGS) entry which is preliminary data.</text>
</comment>
<evidence type="ECO:0000313" key="2">
    <source>
        <dbReference type="EMBL" id="PQO33721.1"/>
    </source>
</evidence>
<dbReference type="Gene3D" id="3.30.9.10">
    <property type="entry name" value="D-Amino Acid Oxidase, subunit A, domain 2"/>
    <property type="match status" value="1"/>
</dbReference>
<name>A0A2S8FNF7_9BACT</name>
<dbReference type="Proteomes" id="UP000239388">
    <property type="component" value="Unassembled WGS sequence"/>
</dbReference>
<evidence type="ECO:0000259" key="1">
    <source>
        <dbReference type="Pfam" id="PF01266"/>
    </source>
</evidence>
<evidence type="ECO:0000313" key="3">
    <source>
        <dbReference type="Proteomes" id="UP000239388"/>
    </source>
</evidence>
<protein>
    <submittedName>
        <fullName evidence="2">FAD-dependent oxidoreductase</fullName>
    </submittedName>
</protein>
<dbReference type="OrthoDB" id="211690at2"/>
<dbReference type="AlphaFoldDB" id="A0A2S8FNF7"/>
<dbReference type="Pfam" id="PF01266">
    <property type="entry name" value="DAO"/>
    <property type="match status" value="1"/>
</dbReference>
<proteinExistence type="predicted"/>
<accession>A0A2S8FNF7</accession>
<dbReference type="EMBL" id="PUIB01000017">
    <property type="protein sequence ID" value="PQO33721.1"/>
    <property type="molecule type" value="Genomic_DNA"/>
</dbReference>
<dbReference type="InterPro" id="IPR036188">
    <property type="entry name" value="FAD/NAD-bd_sf"/>
</dbReference>
<sequence>METIQTNVLIIGGGATGLWLLDRLRRDGRSALLVESNSLGTGQTIAAQGILHSGLKYSLQGLLTASARQAREMPNLWRKCLDGESQPNLAHTEIRSQSFYLWGTNSASSKLGMLGARLGLQVTPKAVSPHNAPDLLRACPGAIFRVGEQVISCGSFLANLAEANQQHILHVAQDGGTRLTSGGDGSGVSAVVTSADGRQVNVVADWVVLSAGQGNAALRQSVGLDPKKQQTRPLHMVMVRGGLPEFYGHCVDGATTRVSITSASTEQGEVVWQVGGQLAEEGVSLSRDQLIAKARYELSATLPGIDLEGAEWSTYRVDRAEGVTVTGGRPESFRVEREGNLLTAWPTKLVLVPQLVDHLSDLIAKRVSSVTTNPEPFADWPRPSVAKAPWDRETEWTTLTHSTSAAA</sequence>
<dbReference type="SUPFAM" id="SSF51905">
    <property type="entry name" value="FAD/NAD(P)-binding domain"/>
    <property type="match status" value="1"/>
</dbReference>
<dbReference type="InterPro" id="IPR006076">
    <property type="entry name" value="FAD-dep_OxRdtase"/>
</dbReference>
<reference evidence="2 3" key="1">
    <citation type="submission" date="2018-02" db="EMBL/GenBank/DDBJ databases">
        <title>Comparative genomes isolates from brazilian mangrove.</title>
        <authorList>
            <person name="Araujo J.E."/>
            <person name="Taketani R.G."/>
            <person name="Silva M.C.P."/>
            <person name="Loureco M.V."/>
            <person name="Andreote F.D."/>
        </authorList>
    </citation>
    <scope>NUCLEOTIDE SEQUENCE [LARGE SCALE GENOMIC DNA]</scope>
    <source>
        <strain evidence="2 3">NAP PRIS-MGV</strain>
    </source>
</reference>
<dbReference type="RefSeq" id="WP_105355410.1">
    <property type="nucleotide sequence ID" value="NZ_PUIB01000017.1"/>
</dbReference>
<dbReference type="Gene3D" id="3.50.50.60">
    <property type="entry name" value="FAD/NAD(P)-binding domain"/>
    <property type="match status" value="1"/>
</dbReference>